<reference evidence="3" key="1">
    <citation type="journal article" date="2019" name="Int. J. Syst. Evol. Microbiol.">
        <title>The Global Catalogue of Microorganisms (GCM) 10K type strain sequencing project: providing services to taxonomists for standard genome sequencing and annotation.</title>
        <authorList>
            <consortium name="The Broad Institute Genomics Platform"/>
            <consortium name="The Broad Institute Genome Sequencing Center for Infectious Disease"/>
            <person name="Wu L."/>
            <person name="Ma J."/>
        </authorList>
    </citation>
    <scope>NUCLEOTIDE SEQUENCE [LARGE SCALE GENOMIC DNA]</scope>
    <source>
        <strain evidence="3">JCM 9092</strain>
    </source>
</reference>
<keyword evidence="3" id="KW-1185">Reference proteome</keyword>
<feature type="compositionally biased region" description="Basic and acidic residues" evidence="1">
    <location>
        <begin position="1"/>
        <end position="12"/>
    </location>
</feature>
<proteinExistence type="predicted"/>
<feature type="compositionally biased region" description="Polar residues" evidence="1">
    <location>
        <begin position="13"/>
        <end position="27"/>
    </location>
</feature>
<sequence length="131" mass="13551">MVLRRGRQEKPVSNRTEVSGTGNQITTGAAGGDLNQQVVFGDTPGAATKLKAAQARLTELRAALEAHADDVHSIDGGRMALAGIDEQLRSGEPQRPYLELALGSLMMAIGSVADVVAVAEALKGAVDALFA</sequence>
<dbReference type="EMBL" id="BAAAUG010000063">
    <property type="protein sequence ID" value="GAA3111355.1"/>
    <property type="molecule type" value="Genomic_DNA"/>
</dbReference>
<evidence type="ECO:0000313" key="2">
    <source>
        <dbReference type="EMBL" id="GAA3111355.1"/>
    </source>
</evidence>
<protein>
    <submittedName>
        <fullName evidence="2">Uncharacterized protein</fullName>
    </submittedName>
</protein>
<feature type="region of interest" description="Disordered" evidence="1">
    <location>
        <begin position="1"/>
        <end position="30"/>
    </location>
</feature>
<dbReference type="Proteomes" id="UP001501637">
    <property type="component" value="Unassembled WGS sequence"/>
</dbReference>
<evidence type="ECO:0000313" key="3">
    <source>
        <dbReference type="Proteomes" id="UP001501637"/>
    </source>
</evidence>
<dbReference type="RefSeq" id="WP_344522093.1">
    <property type="nucleotide sequence ID" value="NZ_BAAAUG010000063.1"/>
</dbReference>
<organism evidence="2 3">
    <name type="scientific">Streptomyces rectiviolaceus</name>
    <dbReference type="NCBI Taxonomy" id="332591"/>
    <lineage>
        <taxon>Bacteria</taxon>
        <taxon>Bacillati</taxon>
        <taxon>Actinomycetota</taxon>
        <taxon>Actinomycetes</taxon>
        <taxon>Kitasatosporales</taxon>
        <taxon>Streptomycetaceae</taxon>
        <taxon>Streptomyces</taxon>
    </lineage>
</organism>
<name>A0ABP6MG87_9ACTN</name>
<accession>A0ABP6MG87</accession>
<comment type="caution">
    <text evidence="2">The sequence shown here is derived from an EMBL/GenBank/DDBJ whole genome shotgun (WGS) entry which is preliminary data.</text>
</comment>
<gene>
    <name evidence="2" type="ORF">GCM10010449_37140</name>
</gene>
<evidence type="ECO:0000256" key="1">
    <source>
        <dbReference type="SAM" id="MobiDB-lite"/>
    </source>
</evidence>